<dbReference type="InterPro" id="IPR000212">
    <property type="entry name" value="DNA_helicase_UvrD/REP"/>
</dbReference>
<dbReference type="SUPFAM" id="SSF52540">
    <property type="entry name" value="P-loop containing nucleoside triphosphate hydrolases"/>
    <property type="match status" value="1"/>
</dbReference>
<evidence type="ECO:0000256" key="7">
    <source>
        <dbReference type="ARBA" id="ARBA00022840"/>
    </source>
</evidence>
<feature type="domain" description="UvrD-like helicase ATP-binding" evidence="15">
    <location>
        <begin position="1"/>
        <end position="260"/>
    </location>
</feature>
<dbReference type="GO" id="GO:0043138">
    <property type="term" value="F:3'-5' DNA helicase activity"/>
    <property type="evidence" value="ECO:0007669"/>
    <property type="project" value="UniProtKB-EC"/>
</dbReference>
<evidence type="ECO:0000256" key="14">
    <source>
        <dbReference type="SAM" id="MobiDB-lite"/>
    </source>
</evidence>
<evidence type="ECO:0000256" key="12">
    <source>
        <dbReference type="ARBA" id="ARBA00034808"/>
    </source>
</evidence>
<evidence type="ECO:0000256" key="6">
    <source>
        <dbReference type="ARBA" id="ARBA00022839"/>
    </source>
</evidence>
<evidence type="ECO:0000259" key="16">
    <source>
        <dbReference type="PROSITE" id="PS51217"/>
    </source>
</evidence>
<keyword evidence="1" id="KW-0540">Nuclease</keyword>
<dbReference type="GO" id="GO:0005829">
    <property type="term" value="C:cytosol"/>
    <property type="evidence" value="ECO:0007669"/>
    <property type="project" value="TreeGrafter"/>
</dbReference>
<feature type="domain" description="UvrD-like helicase C-terminal" evidence="16">
    <location>
        <begin position="274"/>
        <end position="533"/>
    </location>
</feature>
<name>A0A6J6I5F1_9ZZZZ</name>
<gene>
    <name evidence="17" type="ORF">UFOPK1889_00806</name>
</gene>
<dbReference type="GO" id="GO:0003677">
    <property type="term" value="F:DNA binding"/>
    <property type="evidence" value="ECO:0007669"/>
    <property type="project" value="UniProtKB-KW"/>
</dbReference>
<dbReference type="InterPro" id="IPR014017">
    <property type="entry name" value="DNA_helicase_UvrD-like_C"/>
</dbReference>
<keyword evidence="4" id="KW-0378">Hydrolase</keyword>
<dbReference type="InterPro" id="IPR011335">
    <property type="entry name" value="Restrct_endonuc-II-like"/>
</dbReference>
<keyword evidence="10" id="KW-0413">Isomerase</keyword>
<evidence type="ECO:0000256" key="4">
    <source>
        <dbReference type="ARBA" id="ARBA00022801"/>
    </source>
</evidence>
<organism evidence="17">
    <name type="scientific">freshwater metagenome</name>
    <dbReference type="NCBI Taxonomy" id="449393"/>
    <lineage>
        <taxon>unclassified sequences</taxon>
        <taxon>metagenomes</taxon>
        <taxon>ecological metagenomes</taxon>
    </lineage>
</organism>
<evidence type="ECO:0000256" key="2">
    <source>
        <dbReference type="ARBA" id="ARBA00022741"/>
    </source>
</evidence>
<dbReference type="AlphaFoldDB" id="A0A6J6I5F1"/>
<evidence type="ECO:0000256" key="11">
    <source>
        <dbReference type="ARBA" id="ARBA00034617"/>
    </source>
</evidence>
<evidence type="ECO:0000256" key="8">
    <source>
        <dbReference type="ARBA" id="ARBA00023125"/>
    </source>
</evidence>
<proteinExistence type="predicted"/>
<keyword evidence="3" id="KW-0227">DNA damage</keyword>
<evidence type="ECO:0000256" key="1">
    <source>
        <dbReference type="ARBA" id="ARBA00022722"/>
    </source>
</evidence>
<dbReference type="GO" id="GO:0004527">
    <property type="term" value="F:exonuclease activity"/>
    <property type="evidence" value="ECO:0007669"/>
    <property type="project" value="UniProtKB-KW"/>
</dbReference>
<feature type="region of interest" description="Disordered" evidence="14">
    <location>
        <begin position="690"/>
        <end position="712"/>
    </location>
</feature>
<dbReference type="InterPro" id="IPR014016">
    <property type="entry name" value="UvrD-like_ATP-bd"/>
</dbReference>
<evidence type="ECO:0000256" key="3">
    <source>
        <dbReference type="ARBA" id="ARBA00022763"/>
    </source>
</evidence>
<keyword evidence="9" id="KW-0234">DNA repair</keyword>
<feature type="compositionally biased region" description="Basic and acidic residues" evidence="14">
    <location>
        <begin position="692"/>
        <end position="703"/>
    </location>
</feature>
<sequence>MRRRLVHTAKALRDGNNPDGDAIVEMLQRGSTFDIRESINRITRAIIEFDTATISTIHSVCTKIIALAGETTALAGEDDQARIIAEVVNDALVAQSTRTPVIDEELLVAVVAKKIGEPLTGMWIDTQVATDSELVQRLQRLVAHCVSQVEEKLEEHPSFDFLIRRAHTLVHGGKAATALREFRRKYRYLIVDEAQDTDSQQWEIFRGIFPIEGEQATGTLIAVGDPKQSIYKFRGADIDAYTRERAKGVVRTLRTNYRSDGPVIDGLNALFDGATFGEDISYVNVNVPKDNHESAVVGVEPVEVVTLSEVTNNSDLADAASSRVAQLLNGTTLLHGNPIVPKDIVVLVKSGAVGSRVERNLRRLSIPAVSTGTASVMQSETAEHFRVLLRALERFADASRVRHVLGTPFFGVPLTSRAILDDNFISHIQEQLSDWATILRRSGVAALSATVLSDADTIAMLSAGLGGERRLTDFSHLTDLLFAETGGAGCSPTQALEALAELHLVNPTSETVSRRVESDSDAVQIMTIHVAKGLEFPVVVVADLWHGALFNGGNEVPVFRLRQEDNQVVSGRVVDIGWVIGAESPIGGVRRLEEACEEYSRLLYVAATRAKHHVSILHALDVSDSIVPQLFDADALAGKNPSVTVVDGATLPPARSYKAPEIAASTHAPGTATMPEAVIQTYRRTSFTGITDKQKGDSSHAHMETQSGGEEGERIFSRVTGYAAVSVEFGVPAMPLARIPGGTHIGKILHSVYELIDPAHHDLHEHVHAVVKRFVTGDLYTAHGASIVDGVVLSLTTPLGSRLSDVTLQALGVPHRAAEMSFEMSLAHLRSGVTVQHVGKLLQRVLPADDLLMPYAHTLSHHSFNIPLAGLINGSIDALLRVSINGSDQFFISDYKSNRLDREGDDLLINAYSQDRMLVEMEHHHYPLQALIYGAAIYRFLRWRAPHLDANAAIGGFAYMFIRGMTGPETPADESGRRNGVLTWSPPVGFWSQLSDLFAGKIS</sequence>
<keyword evidence="7" id="KW-0067">ATP-binding</keyword>
<dbReference type="PROSITE" id="PS51198">
    <property type="entry name" value="UVRD_HELICASE_ATP_BIND"/>
    <property type="match status" value="1"/>
</dbReference>
<keyword evidence="5" id="KW-0347">Helicase</keyword>
<dbReference type="Gene3D" id="1.10.486.10">
    <property type="entry name" value="PCRA, domain 4"/>
    <property type="match status" value="1"/>
</dbReference>
<dbReference type="Gene3D" id="3.90.320.10">
    <property type="match status" value="1"/>
</dbReference>
<keyword evidence="6" id="KW-0269">Exonuclease</keyword>
<dbReference type="GO" id="GO:0005524">
    <property type="term" value="F:ATP binding"/>
    <property type="evidence" value="ECO:0007669"/>
    <property type="project" value="UniProtKB-KW"/>
</dbReference>
<dbReference type="Pfam" id="PF13361">
    <property type="entry name" value="UvrD_C"/>
    <property type="match status" value="1"/>
</dbReference>
<evidence type="ECO:0000256" key="5">
    <source>
        <dbReference type="ARBA" id="ARBA00022806"/>
    </source>
</evidence>
<protein>
    <recommendedName>
        <fullName evidence="12">DNA 3'-5' helicase</fullName>
        <ecNumber evidence="12">5.6.2.4</ecNumber>
    </recommendedName>
</protein>
<dbReference type="Pfam" id="PF00580">
    <property type="entry name" value="UvrD-helicase"/>
    <property type="match status" value="1"/>
</dbReference>
<evidence type="ECO:0000259" key="15">
    <source>
        <dbReference type="PROSITE" id="PS51198"/>
    </source>
</evidence>
<dbReference type="EMBL" id="CAEZUZ010000129">
    <property type="protein sequence ID" value="CAB4619707.1"/>
    <property type="molecule type" value="Genomic_DNA"/>
</dbReference>
<accession>A0A6J6I5F1</accession>
<dbReference type="InterPro" id="IPR011604">
    <property type="entry name" value="PDDEXK-like_dom_sf"/>
</dbReference>
<dbReference type="PANTHER" id="PTHR11070">
    <property type="entry name" value="UVRD / RECB / PCRA DNA HELICASE FAMILY MEMBER"/>
    <property type="match status" value="1"/>
</dbReference>
<comment type="catalytic activity">
    <reaction evidence="13">
        <text>ATP + H2O = ADP + phosphate + H(+)</text>
        <dbReference type="Rhea" id="RHEA:13065"/>
        <dbReference type="ChEBI" id="CHEBI:15377"/>
        <dbReference type="ChEBI" id="CHEBI:15378"/>
        <dbReference type="ChEBI" id="CHEBI:30616"/>
        <dbReference type="ChEBI" id="CHEBI:43474"/>
        <dbReference type="ChEBI" id="CHEBI:456216"/>
        <dbReference type="EC" id="5.6.2.4"/>
    </reaction>
</comment>
<reference evidence="17" key="1">
    <citation type="submission" date="2020-05" db="EMBL/GenBank/DDBJ databases">
        <authorList>
            <person name="Chiriac C."/>
            <person name="Salcher M."/>
            <person name="Ghai R."/>
            <person name="Kavagutti S V."/>
        </authorList>
    </citation>
    <scope>NUCLEOTIDE SEQUENCE</scope>
</reference>
<dbReference type="PANTHER" id="PTHR11070:SF23">
    <property type="entry name" value="RECBCD ENZYME SUBUNIT RECB"/>
    <property type="match status" value="1"/>
</dbReference>
<dbReference type="CDD" id="cd22352">
    <property type="entry name" value="RecB_C-like"/>
    <property type="match status" value="1"/>
</dbReference>
<dbReference type="EC" id="5.6.2.4" evidence="12"/>
<evidence type="ECO:0000313" key="17">
    <source>
        <dbReference type="EMBL" id="CAB4619707.1"/>
    </source>
</evidence>
<comment type="catalytic activity">
    <reaction evidence="11">
        <text>Couples ATP hydrolysis with the unwinding of duplex DNA by translocating in the 3'-5' direction.</text>
        <dbReference type="EC" id="5.6.2.4"/>
    </reaction>
</comment>
<keyword evidence="2" id="KW-0547">Nucleotide-binding</keyword>
<evidence type="ECO:0000256" key="9">
    <source>
        <dbReference type="ARBA" id="ARBA00023204"/>
    </source>
</evidence>
<dbReference type="GO" id="GO:0000725">
    <property type="term" value="P:recombinational repair"/>
    <property type="evidence" value="ECO:0007669"/>
    <property type="project" value="TreeGrafter"/>
</dbReference>
<dbReference type="SUPFAM" id="SSF52980">
    <property type="entry name" value="Restriction endonuclease-like"/>
    <property type="match status" value="1"/>
</dbReference>
<dbReference type="PROSITE" id="PS51217">
    <property type="entry name" value="UVRD_HELICASE_CTER"/>
    <property type="match status" value="1"/>
</dbReference>
<evidence type="ECO:0000256" key="13">
    <source>
        <dbReference type="ARBA" id="ARBA00048988"/>
    </source>
</evidence>
<evidence type="ECO:0000256" key="10">
    <source>
        <dbReference type="ARBA" id="ARBA00023235"/>
    </source>
</evidence>
<dbReference type="InterPro" id="IPR027417">
    <property type="entry name" value="P-loop_NTPase"/>
</dbReference>
<dbReference type="Gene3D" id="3.40.50.300">
    <property type="entry name" value="P-loop containing nucleotide triphosphate hydrolases"/>
    <property type="match status" value="2"/>
</dbReference>
<dbReference type="GO" id="GO:0009338">
    <property type="term" value="C:exodeoxyribonuclease V complex"/>
    <property type="evidence" value="ECO:0007669"/>
    <property type="project" value="TreeGrafter"/>
</dbReference>
<keyword evidence="8" id="KW-0238">DNA-binding</keyword>